<name>A0A0C2WDQ7_AMAMK</name>
<reference evidence="2 3" key="1">
    <citation type="submission" date="2014-04" db="EMBL/GenBank/DDBJ databases">
        <title>Evolutionary Origins and Diversification of the Mycorrhizal Mutualists.</title>
        <authorList>
            <consortium name="DOE Joint Genome Institute"/>
            <consortium name="Mycorrhizal Genomics Consortium"/>
            <person name="Kohler A."/>
            <person name="Kuo A."/>
            <person name="Nagy L.G."/>
            <person name="Floudas D."/>
            <person name="Copeland A."/>
            <person name="Barry K.W."/>
            <person name="Cichocki N."/>
            <person name="Veneault-Fourrey C."/>
            <person name="LaButti K."/>
            <person name="Lindquist E.A."/>
            <person name="Lipzen A."/>
            <person name="Lundell T."/>
            <person name="Morin E."/>
            <person name="Murat C."/>
            <person name="Riley R."/>
            <person name="Ohm R."/>
            <person name="Sun H."/>
            <person name="Tunlid A."/>
            <person name="Henrissat B."/>
            <person name="Grigoriev I.V."/>
            <person name="Hibbett D.S."/>
            <person name="Martin F."/>
        </authorList>
    </citation>
    <scope>NUCLEOTIDE SEQUENCE [LARGE SCALE GENOMIC DNA]</scope>
    <source>
        <strain evidence="2 3">Koide BX008</strain>
    </source>
</reference>
<evidence type="ECO:0000256" key="1">
    <source>
        <dbReference type="SAM" id="MobiDB-lite"/>
    </source>
</evidence>
<organism evidence="2 3">
    <name type="scientific">Amanita muscaria (strain Koide BX008)</name>
    <dbReference type="NCBI Taxonomy" id="946122"/>
    <lineage>
        <taxon>Eukaryota</taxon>
        <taxon>Fungi</taxon>
        <taxon>Dikarya</taxon>
        <taxon>Basidiomycota</taxon>
        <taxon>Agaricomycotina</taxon>
        <taxon>Agaricomycetes</taxon>
        <taxon>Agaricomycetidae</taxon>
        <taxon>Agaricales</taxon>
        <taxon>Pluteineae</taxon>
        <taxon>Amanitaceae</taxon>
        <taxon>Amanita</taxon>
    </lineage>
</organism>
<dbReference type="EMBL" id="KN818894">
    <property type="protein sequence ID" value="KIL54183.1"/>
    <property type="molecule type" value="Genomic_DNA"/>
</dbReference>
<evidence type="ECO:0000313" key="3">
    <source>
        <dbReference type="Proteomes" id="UP000054549"/>
    </source>
</evidence>
<dbReference type="AlphaFoldDB" id="A0A0C2WDQ7"/>
<evidence type="ECO:0000313" key="2">
    <source>
        <dbReference type="EMBL" id="KIL54183.1"/>
    </source>
</evidence>
<keyword evidence="3" id="KW-1185">Reference proteome</keyword>
<dbReference type="Proteomes" id="UP000054549">
    <property type="component" value="Unassembled WGS sequence"/>
</dbReference>
<protein>
    <submittedName>
        <fullName evidence="2">Uncharacterized protein</fullName>
    </submittedName>
</protein>
<dbReference type="HOGENOM" id="CLU_2687307_0_0_1"/>
<accession>A0A0C2WDQ7</accession>
<dbReference type="InParanoid" id="A0A0C2WDQ7"/>
<feature type="compositionally biased region" description="Acidic residues" evidence="1">
    <location>
        <begin position="43"/>
        <end position="54"/>
    </location>
</feature>
<proteinExistence type="predicted"/>
<gene>
    <name evidence="2" type="ORF">M378DRAFT_174402</name>
</gene>
<sequence>MKNDQETPVVDSSRVKNVTAAKSGGKERIARVELPEPAVDAGADFDEEPAGEDENMNKTMMISWSTSLTRLRWV</sequence>
<feature type="region of interest" description="Disordered" evidence="1">
    <location>
        <begin position="35"/>
        <end position="54"/>
    </location>
</feature>